<keyword evidence="3 5" id="KW-0863">Zinc-finger</keyword>
<sequence>RGWEQFWGELPPPSSQHLCSQVPVTFEDIAMYFSREEWEILDEEQRELYKTVMEDSYEMLVSLYCDLSKPGLLSRMVRGEKLWETPAKSRLEAGDLSLGPTVVLFSSPETPSDGGLLEMKTKESPEGNCRGQEDSRSLVVTPTCSAYVPHEATTVPADLSQPTLSPSCPLPMGSHEAMHLNQSLSSPPTAADAKVGIPTEMPQEEVPVEEPAVPEMPSKGQKGEDVKDAGQGGQGPAAGVPEERGKAAVPDLCRATAQADPGSFASRTAVCQRNSTREKFYSCPICRKTFLLKINLVIHQWDHNNWEPYLSAHCDRTFMSKKKIRNHLQTRAVKGFCQPSEAEECSNRVPCPVPQPRATSRDCGTVWGKTSPNRYPLPPGNVTYTCKECMENFSSESFFILHQHHHDNHHLICCPCCNRTFTWASEFVRHHRTHTGERPYQCGICQKSFKRHNHLNIHQRVHNGQRDRPYASRNQLPMSAAPV</sequence>
<dbReference type="FunFam" id="3.30.160.60:FF:000490">
    <property type="entry name" value="Zinc finger protein 605"/>
    <property type="match status" value="1"/>
</dbReference>
<evidence type="ECO:0000313" key="9">
    <source>
        <dbReference type="EMBL" id="NXN21284.1"/>
    </source>
</evidence>
<feature type="region of interest" description="Disordered" evidence="6">
    <location>
        <begin position="204"/>
        <end position="243"/>
    </location>
</feature>
<dbReference type="PROSITE" id="PS50805">
    <property type="entry name" value="KRAB"/>
    <property type="match status" value="1"/>
</dbReference>
<dbReference type="PANTHER" id="PTHR24381">
    <property type="entry name" value="ZINC FINGER PROTEIN"/>
    <property type="match status" value="1"/>
</dbReference>
<dbReference type="PROSITE" id="PS50157">
    <property type="entry name" value="ZINC_FINGER_C2H2_2"/>
    <property type="match status" value="4"/>
</dbReference>
<dbReference type="InterPro" id="IPR036051">
    <property type="entry name" value="KRAB_dom_sf"/>
</dbReference>
<dbReference type="GO" id="GO:0008270">
    <property type="term" value="F:zinc ion binding"/>
    <property type="evidence" value="ECO:0007669"/>
    <property type="project" value="UniProtKB-KW"/>
</dbReference>
<evidence type="ECO:0000256" key="4">
    <source>
        <dbReference type="ARBA" id="ARBA00022833"/>
    </source>
</evidence>
<dbReference type="InterPro" id="IPR036236">
    <property type="entry name" value="Znf_C2H2_sf"/>
</dbReference>
<feature type="domain" description="KRAB" evidence="8">
    <location>
        <begin position="24"/>
        <end position="95"/>
    </location>
</feature>
<dbReference type="GO" id="GO:0005634">
    <property type="term" value="C:nucleus"/>
    <property type="evidence" value="ECO:0007669"/>
    <property type="project" value="TreeGrafter"/>
</dbReference>
<evidence type="ECO:0000256" key="1">
    <source>
        <dbReference type="ARBA" id="ARBA00022723"/>
    </source>
</evidence>
<dbReference type="SUPFAM" id="SSF57667">
    <property type="entry name" value="beta-beta-alpha zinc fingers"/>
    <property type="match status" value="3"/>
</dbReference>
<protein>
    <submittedName>
        <fullName evidence="9">ZN573 protein</fullName>
    </submittedName>
</protein>
<dbReference type="Pfam" id="PF01352">
    <property type="entry name" value="KRAB"/>
    <property type="match status" value="1"/>
</dbReference>
<dbReference type="AlphaFoldDB" id="A0A7L1H532"/>
<dbReference type="OrthoDB" id="5411773at2759"/>
<dbReference type="SUPFAM" id="SSF109640">
    <property type="entry name" value="KRAB domain (Kruppel-associated box)"/>
    <property type="match status" value="1"/>
</dbReference>
<evidence type="ECO:0000313" key="10">
    <source>
        <dbReference type="Proteomes" id="UP000586634"/>
    </source>
</evidence>
<dbReference type="PANTHER" id="PTHR24381:SF443">
    <property type="entry name" value="ZINC FINGER PROTEIN CKR1"/>
    <property type="match status" value="1"/>
</dbReference>
<evidence type="ECO:0000259" key="8">
    <source>
        <dbReference type="PROSITE" id="PS50805"/>
    </source>
</evidence>
<keyword evidence="2" id="KW-0677">Repeat</keyword>
<evidence type="ECO:0000256" key="3">
    <source>
        <dbReference type="ARBA" id="ARBA00022771"/>
    </source>
</evidence>
<keyword evidence="4" id="KW-0862">Zinc</keyword>
<dbReference type="Pfam" id="PF00096">
    <property type="entry name" value="zf-C2H2"/>
    <property type="match status" value="1"/>
</dbReference>
<feature type="non-terminal residue" evidence="9">
    <location>
        <position position="1"/>
    </location>
</feature>
<accession>A0A7L1H532</accession>
<feature type="domain" description="C2H2-type" evidence="7">
    <location>
        <begin position="412"/>
        <end position="439"/>
    </location>
</feature>
<comment type="caution">
    <text evidence="9">The sequence shown here is derived from an EMBL/GenBank/DDBJ whole genome shotgun (WGS) entry which is preliminary data.</text>
</comment>
<dbReference type="CDD" id="cd07765">
    <property type="entry name" value="KRAB_A-box"/>
    <property type="match status" value="1"/>
</dbReference>
<evidence type="ECO:0000256" key="6">
    <source>
        <dbReference type="SAM" id="MobiDB-lite"/>
    </source>
</evidence>
<feature type="domain" description="C2H2-type" evidence="7">
    <location>
        <begin position="384"/>
        <end position="411"/>
    </location>
</feature>
<keyword evidence="10" id="KW-1185">Reference proteome</keyword>
<feature type="region of interest" description="Disordered" evidence="6">
    <location>
        <begin position="107"/>
        <end position="134"/>
    </location>
</feature>
<gene>
    <name evidence="9" type="primary">Znf573</name>
    <name evidence="9" type="ORF">NYCSEM_R00027</name>
</gene>
<evidence type="ECO:0000256" key="5">
    <source>
        <dbReference type="PROSITE-ProRule" id="PRU00042"/>
    </source>
</evidence>
<dbReference type="InterPro" id="IPR001909">
    <property type="entry name" value="KRAB"/>
</dbReference>
<feature type="compositionally biased region" description="Basic and acidic residues" evidence="6">
    <location>
        <begin position="119"/>
        <end position="134"/>
    </location>
</feature>
<dbReference type="GO" id="GO:0000977">
    <property type="term" value="F:RNA polymerase II transcription regulatory region sequence-specific DNA binding"/>
    <property type="evidence" value="ECO:0007669"/>
    <property type="project" value="TreeGrafter"/>
</dbReference>
<reference evidence="9 10" key="1">
    <citation type="submission" date="2019-09" db="EMBL/GenBank/DDBJ databases">
        <title>Bird 10,000 Genomes (B10K) Project - Family phase.</title>
        <authorList>
            <person name="Zhang G."/>
        </authorList>
    </citation>
    <scope>NUCLEOTIDE SEQUENCE [LARGE SCALE GENOMIC DNA]</scope>
    <source>
        <strain evidence="9">B10K-DU-002-14</strain>
        <tissue evidence="9">Muscle</tissue>
    </source>
</reference>
<feature type="non-terminal residue" evidence="9">
    <location>
        <position position="483"/>
    </location>
</feature>
<keyword evidence="1" id="KW-0479">Metal-binding</keyword>
<dbReference type="EMBL" id="VXBJ01000594">
    <property type="protein sequence ID" value="NXN21284.1"/>
    <property type="molecule type" value="Genomic_DNA"/>
</dbReference>
<proteinExistence type="predicted"/>
<feature type="region of interest" description="Disordered" evidence="6">
    <location>
        <begin position="460"/>
        <end position="483"/>
    </location>
</feature>
<organism evidence="9 10">
    <name type="scientific">Nycticryphes semicollaris</name>
    <dbReference type="NCBI Taxonomy" id="227226"/>
    <lineage>
        <taxon>Eukaryota</taxon>
        <taxon>Metazoa</taxon>
        <taxon>Chordata</taxon>
        <taxon>Craniata</taxon>
        <taxon>Vertebrata</taxon>
        <taxon>Euteleostomi</taxon>
        <taxon>Archelosauria</taxon>
        <taxon>Archosauria</taxon>
        <taxon>Dinosauria</taxon>
        <taxon>Saurischia</taxon>
        <taxon>Theropoda</taxon>
        <taxon>Coelurosauria</taxon>
        <taxon>Aves</taxon>
        <taxon>Neognathae</taxon>
        <taxon>Neoaves</taxon>
        <taxon>Charadriiformes</taxon>
        <taxon>Rostratulidae</taxon>
        <taxon>Nycticryphes</taxon>
    </lineage>
</organism>
<dbReference type="SMART" id="SM00349">
    <property type="entry name" value="KRAB"/>
    <property type="match status" value="1"/>
</dbReference>
<evidence type="ECO:0000256" key="2">
    <source>
        <dbReference type="ARBA" id="ARBA00022737"/>
    </source>
</evidence>
<name>A0A7L1H532_9CHAR</name>
<dbReference type="SMART" id="SM00355">
    <property type="entry name" value="ZnF_C2H2"/>
    <property type="match status" value="4"/>
</dbReference>
<dbReference type="Gene3D" id="6.10.140.140">
    <property type="match status" value="1"/>
</dbReference>
<dbReference type="InterPro" id="IPR013087">
    <property type="entry name" value="Znf_C2H2_type"/>
</dbReference>
<dbReference type="PROSITE" id="PS00028">
    <property type="entry name" value="ZINC_FINGER_C2H2_1"/>
    <property type="match status" value="3"/>
</dbReference>
<evidence type="ECO:0000259" key="7">
    <source>
        <dbReference type="PROSITE" id="PS50157"/>
    </source>
</evidence>
<feature type="domain" description="C2H2-type" evidence="7">
    <location>
        <begin position="281"/>
        <end position="308"/>
    </location>
</feature>
<feature type="domain" description="C2H2-type" evidence="7">
    <location>
        <begin position="440"/>
        <end position="467"/>
    </location>
</feature>
<dbReference type="Proteomes" id="UP000586634">
    <property type="component" value="Unassembled WGS sequence"/>
</dbReference>
<dbReference type="GO" id="GO:0000981">
    <property type="term" value="F:DNA-binding transcription factor activity, RNA polymerase II-specific"/>
    <property type="evidence" value="ECO:0007669"/>
    <property type="project" value="TreeGrafter"/>
</dbReference>
<dbReference type="Gene3D" id="3.30.160.60">
    <property type="entry name" value="Classic Zinc Finger"/>
    <property type="match status" value="3"/>
</dbReference>